<evidence type="ECO:0000313" key="2">
    <source>
        <dbReference type="Proteomes" id="UP001217089"/>
    </source>
</evidence>
<keyword evidence="2" id="KW-1185">Reference proteome</keyword>
<gene>
    <name evidence="1" type="ORF">KUTeg_014474</name>
</gene>
<sequence>MLLITNLKSKWKYITMANNQDPRYGVYSYDQPAAQHNGMNTSPPVYAYDQPSDKGFYNCNNAIARGDMEEARSSSVNARNYASQALWLALLL</sequence>
<evidence type="ECO:0000313" key="1">
    <source>
        <dbReference type="EMBL" id="KAJ8307973.1"/>
    </source>
</evidence>
<reference evidence="1 2" key="1">
    <citation type="submission" date="2022-12" db="EMBL/GenBank/DDBJ databases">
        <title>Chromosome-level genome of Tegillarca granosa.</title>
        <authorList>
            <person name="Kim J."/>
        </authorList>
    </citation>
    <scope>NUCLEOTIDE SEQUENCE [LARGE SCALE GENOMIC DNA]</scope>
    <source>
        <strain evidence="1">Teg-2019</strain>
        <tissue evidence="1">Adductor muscle</tissue>
    </source>
</reference>
<dbReference type="EMBL" id="JARBDR010000658">
    <property type="protein sequence ID" value="KAJ8307973.1"/>
    <property type="molecule type" value="Genomic_DNA"/>
</dbReference>
<organism evidence="1 2">
    <name type="scientific">Tegillarca granosa</name>
    <name type="common">Malaysian cockle</name>
    <name type="synonym">Anadara granosa</name>
    <dbReference type="NCBI Taxonomy" id="220873"/>
    <lineage>
        <taxon>Eukaryota</taxon>
        <taxon>Metazoa</taxon>
        <taxon>Spiralia</taxon>
        <taxon>Lophotrochozoa</taxon>
        <taxon>Mollusca</taxon>
        <taxon>Bivalvia</taxon>
        <taxon>Autobranchia</taxon>
        <taxon>Pteriomorphia</taxon>
        <taxon>Arcoida</taxon>
        <taxon>Arcoidea</taxon>
        <taxon>Arcidae</taxon>
        <taxon>Tegillarca</taxon>
    </lineage>
</organism>
<comment type="caution">
    <text evidence="1">The sequence shown here is derived from an EMBL/GenBank/DDBJ whole genome shotgun (WGS) entry which is preliminary data.</text>
</comment>
<accession>A0ABQ9ERX5</accession>
<proteinExistence type="predicted"/>
<dbReference type="Proteomes" id="UP001217089">
    <property type="component" value="Unassembled WGS sequence"/>
</dbReference>
<name>A0ABQ9ERX5_TEGGR</name>
<protein>
    <submittedName>
        <fullName evidence="1">Uncharacterized protein</fullName>
    </submittedName>
</protein>